<dbReference type="InterPro" id="IPR024942">
    <property type="entry name" value="Maturase_MatK_N"/>
</dbReference>
<dbReference type="Pfam" id="PF01824">
    <property type="entry name" value="MatK_N"/>
    <property type="match status" value="1"/>
</dbReference>
<reference evidence="10" key="1">
    <citation type="submission" date="2020-11" db="EMBL/GenBank/DDBJ databases">
        <title>The complete chloroplast genome of a distinctive fern, Coniogramme intermedia (Pteridaceae).</title>
        <authorList>
            <person name="Zhang D."/>
            <person name="Yang W."/>
            <person name="Zhang G."/>
            <person name="Liu H."/>
            <person name="Cui Y."/>
            <person name="Wang L."/>
            <person name="Liu X."/>
        </authorList>
    </citation>
    <scope>NUCLEOTIDE SEQUENCE</scope>
</reference>
<comment type="subcellular location">
    <subcellularLocation>
        <location evidence="1">Plastid</location>
    </subcellularLocation>
</comment>
<dbReference type="AlphaFoldDB" id="A0A7T8IKQ5"/>
<dbReference type="GO" id="GO:0008033">
    <property type="term" value="P:tRNA processing"/>
    <property type="evidence" value="ECO:0007669"/>
    <property type="project" value="UniProtKB-KW"/>
</dbReference>
<evidence type="ECO:0000313" key="10">
    <source>
        <dbReference type="EMBL" id="QQO79394.1"/>
    </source>
</evidence>
<dbReference type="Pfam" id="PF01348">
    <property type="entry name" value="Intron_maturas2"/>
    <property type="match status" value="1"/>
</dbReference>
<sequence>MNKECFPYPPLFLFEENFYLMSSKQRSDGPDVELVSGAWSAAAVRRLIGITRVRNYLEIIDSGFVQNSTDRLDADLHLHSLLKIICLTLSISLSFRAGAQKSSRSEISQSIHSIFLFMEDRFTKSNYAAEADLPQSLHSETPIRLFRRQIEDVSFPHLLRVVSCNEIFCGGTLPSRKVREKENIEAPFQNFYIYEIELLLLISWRRISNSRVNYCLPIEHRNITRKERHVSIYDSKSGAASGIDSNFIRSSCIHYGRYGSKFITVFGGTRYFAEKWLYYFPTPFEYHFRCQTRFSQPRLGLPLTSCISFLGYMPTVRPVPKNVRIETGMSLHIGILSEIKFYPRIPISKIIKILAKQKFCDGTGRPVGKLAWAALTDGEILNRYVQLWQVFSPYYDGSTNRDELRRLKYISQISCNRTLAGRHRSTTRLLRRRFDLEIPNKLIASRKSGLSSSRRVWRLTLTRSASVKFPVLKIRLQ</sequence>
<dbReference type="GO" id="GO:0006397">
    <property type="term" value="P:mRNA processing"/>
    <property type="evidence" value="ECO:0007669"/>
    <property type="project" value="UniProtKB-KW"/>
</dbReference>
<feature type="domain" description="Domain X" evidence="8">
    <location>
        <begin position="340"/>
        <end position="435"/>
    </location>
</feature>
<evidence type="ECO:0000259" key="8">
    <source>
        <dbReference type="Pfam" id="PF01348"/>
    </source>
</evidence>
<name>A0A7T8IKQ5_9MONI</name>
<keyword evidence="4" id="KW-0507">mRNA processing</keyword>
<evidence type="ECO:0000256" key="7">
    <source>
        <dbReference type="RuleBase" id="RU004226"/>
    </source>
</evidence>
<keyword evidence="6" id="KW-0694">RNA-binding</keyword>
<proteinExistence type="inferred from homology"/>
<keyword evidence="3 7" id="KW-0934">Plastid</keyword>
<keyword evidence="7 10" id="KW-0150">Chloroplast</keyword>
<accession>A0A7T8IKQ5</accession>
<evidence type="ECO:0000256" key="1">
    <source>
        <dbReference type="ARBA" id="ARBA00004474"/>
    </source>
</evidence>
<dbReference type="EMBL" id="MW221463">
    <property type="protein sequence ID" value="QQO79394.1"/>
    <property type="molecule type" value="Genomic_DNA"/>
</dbReference>
<dbReference type="RefSeq" id="YP_010145529.1">
    <property type="nucleotide sequence ID" value="NC_057002.1"/>
</dbReference>
<dbReference type="GO" id="GO:0009507">
    <property type="term" value="C:chloroplast"/>
    <property type="evidence" value="ECO:0007669"/>
    <property type="project" value="InterPro"/>
</dbReference>
<comment type="similarity">
    <text evidence="2">Belongs to the intron maturase 2 family. MatK subfamily.</text>
</comment>
<comment type="function">
    <text evidence="7">Usually encoded in the trnK tRNA gene intron. Probably assists in splicing its own and other chloroplast group II introns.</text>
</comment>
<evidence type="ECO:0000256" key="5">
    <source>
        <dbReference type="ARBA" id="ARBA00022694"/>
    </source>
</evidence>
<gene>
    <name evidence="10" type="primary">matK</name>
</gene>
<geneLocation type="chloroplast" evidence="10"/>
<feature type="domain" description="Maturase MatK N-terminal" evidence="9">
    <location>
        <begin position="4"/>
        <end position="311"/>
    </location>
</feature>
<dbReference type="InterPro" id="IPR024937">
    <property type="entry name" value="Domain_X"/>
</dbReference>
<organism evidence="10">
    <name type="scientific">Coniogramme intermedia</name>
    <dbReference type="NCBI Taxonomy" id="658545"/>
    <lineage>
        <taxon>Eukaryota</taxon>
        <taxon>Viridiplantae</taxon>
        <taxon>Streptophyta</taxon>
        <taxon>Embryophyta</taxon>
        <taxon>Tracheophyta</taxon>
        <taxon>Polypodiopsida</taxon>
        <taxon>Polypodiidae</taxon>
        <taxon>Polypodiales</taxon>
        <taxon>Pteridineae</taxon>
        <taxon>Pteridaceae</taxon>
        <taxon>Cryptogrammoideae</taxon>
        <taxon>Coniogramme</taxon>
    </lineage>
</organism>
<keyword evidence="5" id="KW-0819">tRNA processing</keyword>
<dbReference type="InterPro" id="IPR002866">
    <property type="entry name" value="Maturase_MatK"/>
</dbReference>
<evidence type="ECO:0000256" key="2">
    <source>
        <dbReference type="ARBA" id="ARBA00006621"/>
    </source>
</evidence>
<dbReference type="PANTHER" id="PTHR34811">
    <property type="entry name" value="MATURASE K"/>
    <property type="match status" value="1"/>
</dbReference>
<evidence type="ECO:0000256" key="6">
    <source>
        <dbReference type="ARBA" id="ARBA00022884"/>
    </source>
</evidence>
<protein>
    <submittedName>
        <fullName evidence="10">Maturase K</fullName>
    </submittedName>
</protein>
<evidence type="ECO:0000259" key="9">
    <source>
        <dbReference type="Pfam" id="PF01824"/>
    </source>
</evidence>
<evidence type="ECO:0000256" key="3">
    <source>
        <dbReference type="ARBA" id="ARBA00022640"/>
    </source>
</evidence>
<dbReference type="GO" id="GO:0003723">
    <property type="term" value="F:RNA binding"/>
    <property type="evidence" value="ECO:0007669"/>
    <property type="project" value="UniProtKB-KW"/>
</dbReference>
<dbReference type="GeneID" id="67142497"/>
<evidence type="ECO:0000256" key="4">
    <source>
        <dbReference type="ARBA" id="ARBA00022664"/>
    </source>
</evidence>
<dbReference type="PANTHER" id="PTHR34811:SF1">
    <property type="entry name" value="MATURASE K"/>
    <property type="match status" value="1"/>
</dbReference>